<evidence type="ECO:0000313" key="2">
    <source>
        <dbReference type="Proteomes" id="UP000233469"/>
    </source>
</evidence>
<evidence type="ECO:0000313" key="1">
    <source>
        <dbReference type="EMBL" id="PKK77735.1"/>
    </source>
</evidence>
<dbReference type="Proteomes" id="UP000233469">
    <property type="component" value="Unassembled WGS sequence"/>
</dbReference>
<comment type="caution">
    <text evidence="1">The sequence shown here is derived from an EMBL/GenBank/DDBJ whole genome shotgun (WGS) entry which is preliminary data.</text>
</comment>
<dbReference type="EMBL" id="LLXL01000114">
    <property type="protein sequence ID" value="PKK77735.1"/>
    <property type="molecule type" value="Genomic_DNA"/>
</dbReference>
<name>A0A2N1NV25_9GLOM</name>
<gene>
    <name evidence="1" type="ORF">RhiirC2_46440</name>
</gene>
<reference evidence="1 2" key="2">
    <citation type="submission" date="2017-10" db="EMBL/GenBank/DDBJ databases">
        <title>Extensive intraspecific genome diversity in a model arbuscular mycorrhizal fungus.</title>
        <authorList>
            <person name="Chen E.C.H."/>
            <person name="Morin E."/>
            <person name="Baudet D."/>
            <person name="Noel J."/>
            <person name="Ndikumana S."/>
            <person name="Charron P."/>
            <person name="St-Onge C."/>
            <person name="Giorgi J."/>
            <person name="Grigoriev I.V."/>
            <person name="Roux C."/>
            <person name="Martin F.M."/>
            <person name="Corradi N."/>
        </authorList>
    </citation>
    <scope>NUCLEOTIDE SEQUENCE [LARGE SCALE GENOMIC DNA]</scope>
    <source>
        <strain evidence="1 2">C2</strain>
    </source>
</reference>
<reference evidence="1 2" key="1">
    <citation type="submission" date="2016-04" db="EMBL/GenBank/DDBJ databases">
        <title>Genome analyses suggest a sexual origin of heterokaryosis in a supposedly ancient asexual fungus.</title>
        <authorList>
            <person name="Ropars J."/>
            <person name="Sedzielewska K."/>
            <person name="Noel J."/>
            <person name="Charron P."/>
            <person name="Farinelli L."/>
            <person name="Marton T."/>
            <person name="Kruger M."/>
            <person name="Pelin A."/>
            <person name="Brachmann A."/>
            <person name="Corradi N."/>
        </authorList>
    </citation>
    <scope>NUCLEOTIDE SEQUENCE [LARGE SCALE GENOMIC DNA]</scope>
    <source>
        <strain evidence="1 2">C2</strain>
    </source>
</reference>
<organism evidence="1 2">
    <name type="scientific">Rhizophagus irregularis</name>
    <dbReference type="NCBI Taxonomy" id="588596"/>
    <lineage>
        <taxon>Eukaryota</taxon>
        <taxon>Fungi</taxon>
        <taxon>Fungi incertae sedis</taxon>
        <taxon>Mucoromycota</taxon>
        <taxon>Glomeromycotina</taxon>
        <taxon>Glomeromycetes</taxon>
        <taxon>Glomerales</taxon>
        <taxon>Glomeraceae</taxon>
        <taxon>Rhizophagus</taxon>
    </lineage>
</organism>
<dbReference type="AlphaFoldDB" id="A0A2N1NV25"/>
<sequence>MILILFISRYIHIFFHTKRFFIQKYSSHSNIFFIQKIFFFIHSENKNHKKFDDWAITRTNERTKRLTVKNFEKKKKNLRLKKKIFFWGDNKKKKNL</sequence>
<proteinExistence type="predicted"/>
<protein>
    <submittedName>
        <fullName evidence="1">Uncharacterized protein</fullName>
    </submittedName>
</protein>
<accession>A0A2N1NV25</accession>